<dbReference type="Gene3D" id="3.30.200.20">
    <property type="entry name" value="Phosphorylase Kinase, domain 1"/>
    <property type="match status" value="1"/>
</dbReference>
<dbReference type="EMBL" id="MU864591">
    <property type="protein sequence ID" value="KAK4182966.1"/>
    <property type="molecule type" value="Genomic_DNA"/>
</dbReference>
<dbReference type="GO" id="GO:0004672">
    <property type="term" value="F:protein kinase activity"/>
    <property type="evidence" value="ECO:0007669"/>
    <property type="project" value="InterPro"/>
</dbReference>
<dbReference type="CDD" id="cd00180">
    <property type="entry name" value="PKc"/>
    <property type="match status" value="1"/>
</dbReference>
<reference evidence="5" key="1">
    <citation type="journal article" date="2023" name="Mol. Phylogenet. Evol.">
        <title>Genome-scale phylogeny and comparative genomics of the fungal order Sordariales.</title>
        <authorList>
            <person name="Hensen N."/>
            <person name="Bonometti L."/>
            <person name="Westerberg I."/>
            <person name="Brannstrom I.O."/>
            <person name="Guillou S."/>
            <person name="Cros-Aarteil S."/>
            <person name="Calhoun S."/>
            <person name="Haridas S."/>
            <person name="Kuo A."/>
            <person name="Mondo S."/>
            <person name="Pangilinan J."/>
            <person name="Riley R."/>
            <person name="LaButti K."/>
            <person name="Andreopoulos B."/>
            <person name="Lipzen A."/>
            <person name="Chen C."/>
            <person name="Yan M."/>
            <person name="Daum C."/>
            <person name="Ng V."/>
            <person name="Clum A."/>
            <person name="Steindorff A."/>
            <person name="Ohm R.A."/>
            <person name="Martin F."/>
            <person name="Silar P."/>
            <person name="Natvig D.O."/>
            <person name="Lalanne C."/>
            <person name="Gautier V."/>
            <person name="Ament-Velasquez S.L."/>
            <person name="Kruys A."/>
            <person name="Hutchinson M.I."/>
            <person name="Powell A.J."/>
            <person name="Barry K."/>
            <person name="Miller A.N."/>
            <person name="Grigoriev I.V."/>
            <person name="Debuchy R."/>
            <person name="Gladieux P."/>
            <person name="Hiltunen Thoren M."/>
            <person name="Johannesson H."/>
        </authorList>
    </citation>
    <scope>NUCLEOTIDE SEQUENCE</scope>
    <source>
        <strain evidence="5">PSN309</strain>
    </source>
</reference>
<sequence length="1169" mass="130491">MATVPPGKWAIGIDLGTANIRIAVLRDGQLEDIPDEGGDYSIPSYVGFEDHRRTVGASAKNRATSNPEYTVHSIKRLLGRKFDETQLRVYTHLIGFHAQIASTGEVMLSGKHRGFERRVSLVEILAMLLFRAKTRAEFYLGGSVTHAVVGIPATFGQTQRHQVEDALRAADLTLLDILPSPAAISIGRFFASTSINWGRNCIVIDLGAGFCSVGVVVIEDSVVEVKAVRSDNYLGGNDFDNRLVNHLVLHAGQKGINIHSSKRSLQRLRKAAEAAKIALSYREEYRIILESIADDRTFDYVLTRTQFEEWCNDLFRSTILPVEAALQDAKLDKSQIHEIILAGASTRIPRLKKIWEDYFNGKRAVQSVNPDNIEVRGLALQAAVFSQDRPHPALDKFLLLNVSPLSLGIQNTGGLMDRLVYRQTTIPTIKSEIYLWKALSHGLETMDRNHRIDPGRGIFADDVKVEIGSLAAYVRVFEGERQWTPDNQEIGKVDISSLLPPVMTGDVPLEIAFEVDRLQRLQVTVLNRVTKASITSDISQNDHISTERLISIKELLQEYEHDYKKEAARLSQLGRLEDRLQRLHEGILGIPESDVGSWLTQVNSLIAWVDKSQEASIEQLQVFERQVDALDAEIEHQTSEALPPQNTDKAPDVSQMETTTNSRDDSEGTQVMSAQNDSFSKVIARQVPPTPGHSPDVGSEADQTVMPFNSKASDVENENPAREASTARIQGLDADLELMFSTLNLSTQELTDADLERVTNYLHSIKKPSWASIPRIYTILRLINQLDDINLFLREGLTDMWLPFSLQTLPRELTDAIQSRFIEIQSVVYSKSKSFQLETGARRHAHFSANDPFPLRSIAKLGFGAHGSVDKVVSTLTHKIYARKLFRKSKGLKKEDVQTFRNELDVLKRVSFRHCISLVATYSDPKFFGLLMSPVGDCNLEIYYDAAIGHADKLSLVRSFFGCLASAVAYLHAKKIRHRDIKPQNIIVRGDEVLLADFGIAFNWENLTGATTTADSGKTLVYAAPEVLRVEPRNEAADVWSLGCVFFEMATVLHGKPIVELRRYFLTRSDSRGFHANLEYLEPYSDSLRNLPPAAPTLQHSGVAFDWALAMLKENPAQRIKASALAEEIVHESMRKGVLFSCVLCRDSYGGHSTTDDDGAEDDDDPWAD</sequence>
<dbReference type="Pfam" id="PF00012">
    <property type="entry name" value="HSP70"/>
    <property type="match status" value="2"/>
</dbReference>
<dbReference type="GO" id="GO:0005524">
    <property type="term" value="F:ATP binding"/>
    <property type="evidence" value="ECO:0007669"/>
    <property type="project" value="UniProtKB-KW"/>
</dbReference>
<dbReference type="Proteomes" id="UP001302126">
    <property type="component" value="Unassembled WGS sequence"/>
</dbReference>
<feature type="domain" description="Protein kinase" evidence="4">
    <location>
        <begin position="855"/>
        <end position="1134"/>
    </location>
</feature>
<evidence type="ECO:0000256" key="3">
    <source>
        <dbReference type="SAM" id="MobiDB-lite"/>
    </source>
</evidence>
<dbReference type="Gene3D" id="2.60.34.10">
    <property type="entry name" value="Substrate Binding Domain Of DNAk, Chain A, domain 1"/>
    <property type="match status" value="1"/>
</dbReference>
<keyword evidence="2" id="KW-0067">ATP-binding</keyword>
<dbReference type="Gene3D" id="3.90.640.10">
    <property type="entry name" value="Actin, Chain A, domain 4"/>
    <property type="match status" value="1"/>
</dbReference>
<dbReference type="PROSITE" id="PS50011">
    <property type="entry name" value="PROTEIN_KINASE_DOM"/>
    <property type="match status" value="1"/>
</dbReference>
<evidence type="ECO:0000313" key="5">
    <source>
        <dbReference type="EMBL" id="KAK4182966.1"/>
    </source>
</evidence>
<dbReference type="Gene3D" id="1.10.510.10">
    <property type="entry name" value="Transferase(Phosphotransferase) domain 1"/>
    <property type="match status" value="1"/>
</dbReference>
<dbReference type="InterPro" id="IPR008271">
    <property type="entry name" value="Ser/Thr_kinase_AS"/>
</dbReference>
<dbReference type="AlphaFoldDB" id="A0AAN6WJG9"/>
<protein>
    <submittedName>
        <fullName evidence="5">Hsp70 protein-domain-containing protein</fullName>
    </submittedName>
</protein>
<evidence type="ECO:0000256" key="1">
    <source>
        <dbReference type="ARBA" id="ARBA00022741"/>
    </source>
</evidence>
<dbReference type="SUPFAM" id="SSF56112">
    <property type="entry name" value="Protein kinase-like (PK-like)"/>
    <property type="match status" value="1"/>
</dbReference>
<evidence type="ECO:0000259" key="4">
    <source>
        <dbReference type="PROSITE" id="PS50011"/>
    </source>
</evidence>
<name>A0AAN6WJG9_9PEZI</name>
<keyword evidence="6" id="KW-1185">Reference proteome</keyword>
<feature type="region of interest" description="Disordered" evidence="3">
    <location>
        <begin position="637"/>
        <end position="674"/>
    </location>
</feature>
<comment type="caution">
    <text evidence="5">The sequence shown here is derived from an EMBL/GenBank/DDBJ whole genome shotgun (WGS) entry which is preliminary data.</text>
</comment>
<accession>A0AAN6WJG9</accession>
<dbReference type="PROSITE" id="PS00108">
    <property type="entry name" value="PROTEIN_KINASE_ST"/>
    <property type="match status" value="1"/>
</dbReference>
<dbReference type="FunFam" id="3.90.640.10:FF:000003">
    <property type="entry name" value="Molecular chaperone DnaK"/>
    <property type="match status" value="1"/>
</dbReference>
<evidence type="ECO:0000256" key="2">
    <source>
        <dbReference type="ARBA" id="ARBA00022840"/>
    </source>
</evidence>
<gene>
    <name evidence="5" type="ORF">QBC35DRAFT_456750</name>
</gene>
<dbReference type="PANTHER" id="PTHR19375">
    <property type="entry name" value="HEAT SHOCK PROTEIN 70KDA"/>
    <property type="match status" value="1"/>
</dbReference>
<reference evidence="5" key="2">
    <citation type="submission" date="2023-05" db="EMBL/GenBank/DDBJ databases">
        <authorList>
            <consortium name="Lawrence Berkeley National Laboratory"/>
            <person name="Steindorff A."/>
            <person name="Hensen N."/>
            <person name="Bonometti L."/>
            <person name="Westerberg I."/>
            <person name="Brannstrom I.O."/>
            <person name="Guillou S."/>
            <person name="Cros-Aarteil S."/>
            <person name="Calhoun S."/>
            <person name="Haridas S."/>
            <person name="Kuo A."/>
            <person name="Mondo S."/>
            <person name="Pangilinan J."/>
            <person name="Riley R."/>
            <person name="Labutti K."/>
            <person name="Andreopoulos B."/>
            <person name="Lipzen A."/>
            <person name="Chen C."/>
            <person name="Yanf M."/>
            <person name="Daum C."/>
            <person name="Ng V."/>
            <person name="Clum A."/>
            <person name="Ohm R."/>
            <person name="Martin F."/>
            <person name="Silar P."/>
            <person name="Natvig D."/>
            <person name="Lalanne C."/>
            <person name="Gautier V."/>
            <person name="Ament-Velasquez S.L."/>
            <person name="Kruys A."/>
            <person name="Hutchinson M.I."/>
            <person name="Powell A.J."/>
            <person name="Barry K."/>
            <person name="Miller A.N."/>
            <person name="Grigoriev I.V."/>
            <person name="Debuchy R."/>
            <person name="Gladieux P."/>
            <person name="Thoren M.H."/>
            <person name="Johannesson H."/>
        </authorList>
    </citation>
    <scope>NUCLEOTIDE SEQUENCE</scope>
    <source>
        <strain evidence="5">PSN309</strain>
    </source>
</reference>
<dbReference type="InterPro" id="IPR000719">
    <property type="entry name" value="Prot_kinase_dom"/>
</dbReference>
<dbReference type="InterPro" id="IPR043129">
    <property type="entry name" value="ATPase_NBD"/>
</dbReference>
<dbReference type="InterPro" id="IPR011009">
    <property type="entry name" value="Kinase-like_dom_sf"/>
</dbReference>
<dbReference type="Gene3D" id="3.30.420.40">
    <property type="match status" value="2"/>
</dbReference>
<dbReference type="GO" id="GO:0140662">
    <property type="term" value="F:ATP-dependent protein folding chaperone"/>
    <property type="evidence" value="ECO:0007669"/>
    <property type="project" value="InterPro"/>
</dbReference>
<dbReference type="InterPro" id="IPR013126">
    <property type="entry name" value="Hsp_70_fam"/>
</dbReference>
<organism evidence="5 6">
    <name type="scientific">Podospora australis</name>
    <dbReference type="NCBI Taxonomy" id="1536484"/>
    <lineage>
        <taxon>Eukaryota</taxon>
        <taxon>Fungi</taxon>
        <taxon>Dikarya</taxon>
        <taxon>Ascomycota</taxon>
        <taxon>Pezizomycotina</taxon>
        <taxon>Sordariomycetes</taxon>
        <taxon>Sordariomycetidae</taxon>
        <taxon>Sordariales</taxon>
        <taxon>Podosporaceae</taxon>
        <taxon>Podospora</taxon>
    </lineage>
</organism>
<dbReference type="InterPro" id="IPR029047">
    <property type="entry name" value="HSP70_peptide-bd_sf"/>
</dbReference>
<dbReference type="PRINTS" id="PR00301">
    <property type="entry name" value="HEATSHOCK70"/>
</dbReference>
<dbReference type="Gene3D" id="3.30.30.30">
    <property type="match status" value="1"/>
</dbReference>
<keyword evidence="1" id="KW-0547">Nucleotide-binding</keyword>
<evidence type="ECO:0000313" key="6">
    <source>
        <dbReference type="Proteomes" id="UP001302126"/>
    </source>
</evidence>
<proteinExistence type="predicted"/>
<dbReference type="SUPFAM" id="SSF100920">
    <property type="entry name" value="Heat shock protein 70kD (HSP70), peptide-binding domain"/>
    <property type="match status" value="2"/>
</dbReference>
<dbReference type="SUPFAM" id="SSF53067">
    <property type="entry name" value="Actin-like ATPase domain"/>
    <property type="match status" value="2"/>
</dbReference>
<dbReference type="Pfam" id="PF00069">
    <property type="entry name" value="Pkinase"/>
    <property type="match status" value="1"/>
</dbReference>
<dbReference type="SMART" id="SM00220">
    <property type="entry name" value="S_TKc"/>
    <property type="match status" value="1"/>
</dbReference>